<dbReference type="InterPro" id="IPR001623">
    <property type="entry name" value="DnaJ_domain"/>
</dbReference>
<name>A0A392U217_9FABA</name>
<sequence>MMKTSRFLGVPSESSADEIKVAFRKLSKEYHPDTTSLP</sequence>
<dbReference type="InterPro" id="IPR036869">
    <property type="entry name" value="J_dom_sf"/>
</dbReference>
<dbReference type="Gene3D" id="1.10.287.110">
    <property type="entry name" value="DnaJ domain"/>
    <property type="match status" value="1"/>
</dbReference>
<dbReference type="SUPFAM" id="SSF46565">
    <property type="entry name" value="Chaperone J-domain"/>
    <property type="match status" value="1"/>
</dbReference>
<keyword evidence="3" id="KW-1185">Reference proteome</keyword>
<feature type="domain" description="J" evidence="1">
    <location>
        <begin position="3"/>
        <end position="38"/>
    </location>
</feature>
<dbReference type="EMBL" id="LXQA010716975">
    <property type="protein sequence ID" value="MCI67429.1"/>
    <property type="molecule type" value="Genomic_DNA"/>
</dbReference>
<evidence type="ECO:0000313" key="3">
    <source>
        <dbReference type="Proteomes" id="UP000265520"/>
    </source>
</evidence>
<organism evidence="2 3">
    <name type="scientific">Trifolium medium</name>
    <dbReference type="NCBI Taxonomy" id="97028"/>
    <lineage>
        <taxon>Eukaryota</taxon>
        <taxon>Viridiplantae</taxon>
        <taxon>Streptophyta</taxon>
        <taxon>Embryophyta</taxon>
        <taxon>Tracheophyta</taxon>
        <taxon>Spermatophyta</taxon>
        <taxon>Magnoliopsida</taxon>
        <taxon>eudicotyledons</taxon>
        <taxon>Gunneridae</taxon>
        <taxon>Pentapetalae</taxon>
        <taxon>rosids</taxon>
        <taxon>fabids</taxon>
        <taxon>Fabales</taxon>
        <taxon>Fabaceae</taxon>
        <taxon>Papilionoideae</taxon>
        <taxon>50 kb inversion clade</taxon>
        <taxon>NPAAA clade</taxon>
        <taxon>Hologalegina</taxon>
        <taxon>IRL clade</taxon>
        <taxon>Trifolieae</taxon>
        <taxon>Trifolium</taxon>
    </lineage>
</organism>
<proteinExistence type="predicted"/>
<reference evidence="2 3" key="1">
    <citation type="journal article" date="2018" name="Front. Plant Sci.">
        <title>Red Clover (Trifolium pratense) and Zigzag Clover (T. medium) - A Picture of Genomic Similarities and Differences.</title>
        <authorList>
            <person name="Dluhosova J."/>
            <person name="Istvanek J."/>
            <person name="Nedelnik J."/>
            <person name="Repkova J."/>
        </authorList>
    </citation>
    <scope>NUCLEOTIDE SEQUENCE [LARGE SCALE GENOMIC DNA]</scope>
    <source>
        <strain evidence="3">cv. 10/8</strain>
        <tissue evidence="2">Leaf</tissue>
    </source>
</reference>
<protein>
    <submittedName>
        <fullName evidence="2">DnaJ-like subfamily B member 14-like</fullName>
    </submittedName>
</protein>
<dbReference type="PROSITE" id="PS50076">
    <property type="entry name" value="DNAJ_2"/>
    <property type="match status" value="1"/>
</dbReference>
<dbReference type="AlphaFoldDB" id="A0A392U217"/>
<dbReference type="Pfam" id="PF00226">
    <property type="entry name" value="DnaJ"/>
    <property type="match status" value="1"/>
</dbReference>
<dbReference type="CDD" id="cd06257">
    <property type="entry name" value="DnaJ"/>
    <property type="match status" value="1"/>
</dbReference>
<dbReference type="PANTHER" id="PTHR45283:SF1">
    <property type="entry name" value="NAD(P)H-QUINONE OXIDOREDUCTASE SUBUNIT T, CHLOROPLASTIC"/>
    <property type="match status" value="1"/>
</dbReference>
<evidence type="ECO:0000313" key="2">
    <source>
        <dbReference type="EMBL" id="MCI67429.1"/>
    </source>
</evidence>
<dbReference type="PANTHER" id="PTHR45283">
    <property type="entry name" value="NAD(P)H-QUINONE OXIDOREDUCTASE SUBUNIT T, CHLOROPLASTIC"/>
    <property type="match status" value="1"/>
</dbReference>
<evidence type="ECO:0000259" key="1">
    <source>
        <dbReference type="PROSITE" id="PS50076"/>
    </source>
</evidence>
<dbReference type="InterPro" id="IPR044618">
    <property type="entry name" value="NdhT-like"/>
</dbReference>
<dbReference type="PRINTS" id="PR00625">
    <property type="entry name" value="JDOMAIN"/>
</dbReference>
<dbReference type="Proteomes" id="UP000265520">
    <property type="component" value="Unassembled WGS sequence"/>
</dbReference>
<comment type="caution">
    <text evidence="2">The sequence shown here is derived from an EMBL/GenBank/DDBJ whole genome shotgun (WGS) entry which is preliminary data.</text>
</comment>
<feature type="non-terminal residue" evidence="2">
    <location>
        <position position="38"/>
    </location>
</feature>
<accession>A0A392U217</accession>